<reference evidence="5" key="1">
    <citation type="journal article" date="2015" name="Nat. Genet.">
        <title>The genome and transcriptome of the zoonotic hookworm Ancylostoma ceylanicum identify infection-specific gene families.</title>
        <authorList>
            <person name="Schwarz E.M."/>
            <person name="Hu Y."/>
            <person name="Antoshechkin I."/>
            <person name="Miller M.M."/>
            <person name="Sternberg P.W."/>
            <person name="Aroian R.V."/>
        </authorList>
    </citation>
    <scope>NUCLEOTIDE SEQUENCE</scope>
    <source>
        <strain evidence="5">HY135</strain>
    </source>
</reference>
<evidence type="ECO:0000256" key="1">
    <source>
        <dbReference type="SAM" id="MobiDB-lite"/>
    </source>
</evidence>
<feature type="transmembrane region" description="Helical" evidence="2">
    <location>
        <begin position="86"/>
        <end position="107"/>
    </location>
</feature>
<evidence type="ECO:0000313" key="4">
    <source>
        <dbReference type="EMBL" id="EYB98922.1"/>
    </source>
</evidence>
<dbReference type="PANTHER" id="PTHR46497">
    <property type="entry name" value="THIOREDOXIN DOMAIN-CONTAINING PROTEIN 11"/>
    <property type="match status" value="1"/>
</dbReference>
<protein>
    <recommendedName>
        <fullName evidence="3">Thioredoxin domain-containing protein</fullName>
    </recommendedName>
</protein>
<feature type="domain" description="Thioredoxin" evidence="3">
    <location>
        <begin position="143"/>
        <end position="232"/>
    </location>
</feature>
<dbReference type="InterPro" id="IPR036249">
    <property type="entry name" value="Thioredoxin-like_sf"/>
</dbReference>
<dbReference type="InterPro" id="IPR052792">
    <property type="entry name" value="Thioredoxin_dom-contain_11"/>
</dbReference>
<dbReference type="EMBL" id="JARK01001462">
    <property type="protein sequence ID" value="EYB98922.1"/>
    <property type="molecule type" value="Genomic_DNA"/>
</dbReference>
<comment type="caution">
    <text evidence="4">The sequence shown here is derived from an EMBL/GenBank/DDBJ whole genome shotgun (WGS) entry which is preliminary data.</text>
</comment>
<dbReference type="InterPro" id="IPR013766">
    <property type="entry name" value="Thioredoxin_domain"/>
</dbReference>
<keyword evidence="2" id="KW-0812">Transmembrane</keyword>
<keyword evidence="5" id="KW-1185">Reference proteome</keyword>
<organism evidence="4 5">
    <name type="scientific">Ancylostoma ceylanicum</name>
    <dbReference type="NCBI Taxonomy" id="53326"/>
    <lineage>
        <taxon>Eukaryota</taxon>
        <taxon>Metazoa</taxon>
        <taxon>Ecdysozoa</taxon>
        <taxon>Nematoda</taxon>
        <taxon>Chromadorea</taxon>
        <taxon>Rhabditida</taxon>
        <taxon>Rhabditina</taxon>
        <taxon>Rhabditomorpha</taxon>
        <taxon>Strongyloidea</taxon>
        <taxon>Ancylostomatidae</taxon>
        <taxon>Ancylostomatinae</taxon>
        <taxon>Ancylostoma</taxon>
    </lineage>
</organism>
<proteinExistence type="predicted"/>
<dbReference type="Pfam" id="PF00085">
    <property type="entry name" value="Thioredoxin"/>
    <property type="match status" value="1"/>
</dbReference>
<sequence>MGHFSDSAPRIDEISENFISKLAKEIVEDAILDAVIEHSDELNECEESEEQLSTSSAEHSKTEVPLDVKILNFFFKIFTFKNMARYLVLLLALMLADTLWDIIVDVYSRPTILKPKGPRPFFPNSSSSYLTDVYTGEFRPERMIQNTDLLVVMYYSPWCFYSQRLRHPFEVVALMLRNHKNIRLFAVNCWTTAGECRKAYKIYQYPVIVAYSSTAHSMYQGEHSTDHLYRWVVSVRNPVQRINSVDQLNSLKQDYHTVVAGFFPFTDMNTPAGYRAFAAAGMMLQTGLPEDESTCLAIVASVQLARELGFRFEGDIVMYIPKVSVFQWSLTISRTAVNIVEWVRGKRAEVAPVRWIHFNRNSELMSPQISQLLNESSALVLITPLSRIYRVQPDVILFTELAREYWDCEQENIQRVNTEPQFIPRPSLLDELANDKQACTEVVEGITKMDSCCRSLLPSVDWNMACASSAKFHWEDEEKVDERDADEKAEKASRRRRSHWTEQVLTATNQCVAVRNGTLEANVVLSRCCANYEEFSQRELTSVHKANAMSKLHARELMLVDSCMRGRLHDYMKYPVLNSTLDIFDEPSPAWNMSLRGMACRSGHENDTLRFAVLDSLHYSYFLSKWGLSKSKLPVVVAIDIRRELFSVMEGKISQKRVREFVRDFHANLQEDHLKSEDDSIPRANVTTSQVVHPRIRHEQVLQRLTLRTFHELIENRHNTTNDVVVFFSGGSWHAPSTAAIHVYHSAANYFSFSNDLIKFYVVDTTLNELPYNFNFDRIPAIVIFLANQTDISWKYPEVLPISRPNVLSFVLSHCSARLRWKMALTNCGRVCVLHNRLRLRKRQEKLLNVIHRIRESAHRPHLETKLQYFVKQLRVVRRVLRALHIALHQSECNGIAVGETDEQFLKVFLRYLYDSWWVILSELLFGDNTLCNTGCCKLLRKVARGLLESAKRTQKRIFCTPNFHQNLLPRAGPNFDNFPGKQKISLYILQENCRIYVNFPSFKIIYPTRKKNCQT</sequence>
<dbReference type="SUPFAM" id="SSF52833">
    <property type="entry name" value="Thioredoxin-like"/>
    <property type="match status" value="2"/>
</dbReference>
<feature type="compositionally biased region" description="Basic and acidic residues" evidence="1">
    <location>
        <begin position="477"/>
        <end position="492"/>
    </location>
</feature>
<dbReference type="OrthoDB" id="1910803at2759"/>
<evidence type="ECO:0000313" key="5">
    <source>
        <dbReference type="Proteomes" id="UP000024635"/>
    </source>
</evidence>
<gene>
    <name evidence="4" type="primary">Acey_s0126.g1305</name>
    <name evidence="4" type="ORF">Y032_0126g1305</name>
</gene>
<dbReference type="PANTHER" id="PTHR46497:SF1">
    <property type="entry name" value="THIOREDOXIN DOMAIN-CONTAINING PROTEIN 11"/>
    <property type="match status" value="1"/>
</dbReference>
<feature type="region of interest" description="Disordered" evidence="1">
    <location>
        <begin position="477"/>
        <end position="496"/>
    </location>
</feature>
<keyword evidence="2" id="KW-1133">Transmembrane helix</keyword>
<evidence type="ECO:0000256" key="2">
    <source>
        <dbReference type="SAM" id="Phobius"/>
    </source>
</evidence>
<dbReference type="Proteomes" id="UP000024635">
    <property type="component" value="Unassembled WGS sequence"/>
</dbReference>
<dbReference type="STRING" id="53326.A0A016T8C2"/>
<name>A0A016T8C2_9BILA</name>
<dbReference type="Gene3D" id="3.40.30.10">
    <property type="entry name" value="Glutaredoxin"/>
    <property type="match status" value="3"/>
</dbReference>
<accession>A0A016T8C2</accession>
<keyword evidence="2" id="KW-0472">Membrane</keyword>
<evidence type="ECO:0000259" key="3">
    <source>
        <dbReference type="Pfam" id="PF00085"/>
    </source>
</evidence>
<dbReference type="AlphaFoldDB" id="A0A016T8C2"/>